<evidence type="ECO:0000313" key="3">
    <source>
        <dbReference type="EMBL" id="RRD78806.1"/>
    </source>
</evidence>
<dbReference type="EMBL" id="RQTU01000001">
    <property type="protein sequence ID" value="RRD78806.1"/>
    <property type="molecule type" value="Genomic_DNA"/>
</dbReference>
<gene>
    <name evidence="3" type="ORF">EIA08_01585</name>
    <name evidence="2" type="ORF">G5603_01905</name>
    <name evidence="1" type="ORF">HL601_10150</name>
</gene>
<dbReference type="EMBL" id="DABGZR010000008">
    <property type="protein sequence ID" value="HAJ0995971.1"/>
    <property type="molecule type" value="Genomic_DNA"/>
</dbReference>
<evidence type="ECO:0000313" key="4">
    <source>
        <dbReference type="Proteomes" id="UP000271008"/>
    </source>
</evidence>
<evidence type="ECO:0000313" key="1">
    <source>
        <dbReference type="EMBL" id="HAJ0995971.1"/>
    </source>
</evidence>
<evidence type="ECO:0000313" key="2">
    <source>
        <dbReference type="EMBL" id="NGE86953.1"/>
    </source>
</evidence>
<dbReference type="Proteomes" id="UP000271008">
    <property type="component" value="Unassembled WGS sequence"/>
</dbReference>
<reference evidence="1" key="3">
    <citation type="submission" date="2019-09" db="EMBL/GenBank/DDBJ databases">
        <authorList>
            <consortium name="NCBI Pathogen Detection Project"/>
        </authorList>
    </citation>
    <scope>NUCLEOTIDE SEQUENCE</scope>
    <source>
        <strain evidence="1">EC00605</strain>
    </source>
</reference>
<reference evidence="3 4" key="2">
    <citation type="submission" date="2018-11" db="EMBL/GenBank/DDBJ databases">
        <title>Enterobacteriaceae from Patient.</title>
        <authorList>
            <person name="Shen C."/>
            <person name="Yang Y."/>
            <person name="Tian G."/>
        </authorList>
    </citation>
    <scope>NUCLEOTIDE SEQUENCE [LARGE SCALE GENOMIC DNA]</scope>
    <source>
        <strain evidence="3 4">GBGD28</strain>
    </source>
</reference>
<comment type="caution">
    <text evidence="2">The sequence shown here is derived from an EMBL/GenBank/DDBJ whole genome shotgun (WGS) entry which is preliminary data.</text>
</comment>
<proteinExistence type="predicted"/>
<evidence type="ECO:0000313" key="5">
    <source>
        <dbReference type="Proteomes" id="UP000472856"/>
    </source>
</evidence>
<accession>A0A0A1A206</accession>
<sequence length="352" mass="40259">MLDARKNIDLIKDIDEISEKGIQAFGLLYDESGHSNLHDPLLRWCDFLLRYIAPQKRIILKSDRFPENIHDGARVGLQRIEMLFTTGGDVNPYQSKTLTLFNDTSGKKATKRTDNLWADWGIHHLHLPLNPVSSSKKYSDRAEWVLFLKVYSNAVLFIDIKHHDKNIEPNLFSQRDLVETFIRNWPEAAEIFEMKGISGLACIHPTTDSDIANLRKNGINLPVVMDGKAYAPLGMGITTARTAVSVSTYRNKIYHCAKHIEKIFMDEDSPYIKEIKSLGVNNPEFKMHMFNDGGLGIVEINTRKGWKFLRKNADASHDVFSFLNNALMPEWASPVVLQFWEKTHCKMEGIEN</sequence>
<dbReference type="Proteomes" id="UP000472856">
    <property type="component" value="Unassembled WGS sequence"/>
</dbReference>
<protein>
    <submittedName>
        <fullName evidence="2">Uncharacterized protein</fullName>
    </submittedName>
</protein>
<name>A0A0A1A206_ECOLX</name>
<organism evidence="2 5">
    <name type="scientific">Escherichia coli</name>
    <dbReference type="NCBI Taxonomy" id="562"/>
    <lineage>
        <taxon>Bacteria</taxon>
        <taxon>Pseudomonadati</taxon>
        <taxon>Pseudomonadota</taxon>
        <taxon>Gammaproteobacteria</taxon>
        <taxon>Enterobacterales</taxon>
        <taxon>Enterobacteriaceae</taxon>
        <taxon>Escherichia</taxon>
    </lineage>
</organism>
<dbReference type="RefSeq" id="WP_022645419.1">
    <property type="nucleotide sequence ID" value="NZ_AP022098.1"/>
</dbReference>
<dbReference type="EMBL" id="JAAJRI010000001">
    <property type="protein sequence ID" value="NGE86953.1"/>
    <property type="molecule type" value="Genomic_DNA"/>
</dbReference>
<reference evidence="1" key="1">
    <citation type="journal article" date="2018" name="Genome Biol.">
        <title>SKESA: strategic k-mer extension for scrupulous assemblies.</title>
        <authorList>
            <person name="Souvorov A."/>
            <person name="Agarwala R."/>
            <person name="Lipman D.J."/>
        </authorList>
    </citation>
    <scope>NUCLEOTIDE SEQUENCE [LARGE SCALE GENOMIC DNA]</scope>
    <source>
        <strain evidence="1">EC00605</strain>
    </source>
</reference>
<reference evidence="2 5" key="4">
    <citation type="submission" date="2020-02" db="EMBL/GenBank/DDBJ databases">
        <title>WGS of Carbapenem-Resistant Enterobacteriaceae.</title>
        <authorList>
            <person name="Tokajian S."/>
            <person name="El Chaar M."/>
            <person name="El Khoury M."/>
        </authorList>
    </citation>
    <scope>NUCLEOTIDE SEQUENCE [LARGE SCALE GENOMIC DNA]</scope>
    <source>
        <strain evidence="2 5">ECM_75</strain>
    </source>
</reference>
<dbReference type="AlphaFoldDB" id="A0A0A1A206"/>